<gene>
    <name evidence="2" type="ORF">GCM10010170_026940</name>
</gene>
<sequence>MTGEGPRALHWPAAIVLSGGVAAFLLGHAWFLWLMGLAGGWYRVAAAAGVLAAVPLGHWHAVTQLVAVLAVLVTAAITRDLRTVRVLHTTQIHDFGR</sequence>
<name>A0ABP5T0E1_9ACTN</name>
<evidence type="ECO:0000313" key="2">
    <source>
        <dbReference type="EMBL" id="GAA2342638.1"/>
    </source>
</evidence>
<evidence type="ECO:0000313" key="3">
    <source>
        <dbReference type="Proteomes" id="UP001501444"/>
    </source>
</evidence>
<accession>A0ABP5T0E1</accession>
<keyword evidence="3" id="KW-1185">Reference proteome</keyword>
<feature type="transmembrane region" description="Helical" evidence="1">
    <location>
        <begin position="56"/>
        <end position="77"/>
    </location>
</feature>
<keyword evidence="1" id="KW-1133">Transmembrane helix</keyword>
<reference evidence="3" key="1">
    <citation type="journal article" date="2019" name="Int. J. Syst. Evol. Microbiol.">
        <title>The Global Catalogue of Microorganisms (GCM) 10K type strain sequencing project: providing services to taxonomists for standard genome sequencing and annotation.</title>
        <authorList>
            <consortium name="The Broad Institute Genomics Platform"/>
            <consortium name="The Broad Institute Genome Sequencing Center for Infectious Disease"/>
            <person name="Wu L."/>
            <person name="Ma J."/>
        </authorList>
    </citation>
    <scope>NUCLEOTIDE SEQUENCE [LARGE SCALE GENOMIC DNA]</scope>
    <source>
        <strain evidence="3">JCM 3272</strain>
    </source>
</reference>
<keyword evidence="1" id="KW-0472">Membrane</keyword>
<organism evidence="2 3">
    <name type="scientific">Dactylosporangium salmoneum</name>
    <dbReference type="NCBI Taxonomy" id="53361"/>
    <lineage>
        <taxon>Bacteria</taxon>
        <taxon>Bacillati</taxon>
        <taxon>Actinomycetota</taxon>
        <taxon>Actinomycetes</taxon>
        <taxon>Micromonosporales</taxon>
        <taxon>Micromonosporaceae</taxon>
        <taxon>Dactylosporangium</taxon>
    </lineage>
</organism>
<proteinExistence type="predicted"/>
<dbReference type="Proteomes" id="UP001501444">
    <property type="component" value="Unassembled WGS sequence"/>
</dbReference>
<keyword evidence="1" id="KW-0812">Transmembrane</keyword>
<dbReference type="RefSeq" id="WP_344612664.1">
    <property type="nucleotide sequence ID" value="NZ_BAAARV010000022.1"/>
</dbReference>
<protein>
    <submittedName>
        <fullName evidence="2">Uncharacterized protein</fullName>
    </submittedName>
</protein>
<evidence type="ECO:0000256" key="1">
    <source>
        <dbReference type="SAM" id="Phobius"/>
    </source>
</evidence>
<comment type="caution">
    <text evidence="2">The sequence shown here is derived from an EMBL/GenBank/DDBJ whole genome shotgun (WGS) entry which is preliminary data.</text>
</comment>
<dbReference type="EMBL" id="BAAARV010000022">
    <property type="protein sequence ID" value="GAA2342638.1"/>
    <property type="molecule type" value="Genomic_DNA"/>
</dbReference>
<feature type="transmembrane region" description="Helical" evidence="1">
    <location>
        <begin position="12"/>
        <end position="36"/>
    </location>
</feature>